<comment type="similarity">
    <text evidence="9">Belongs to the binding-protein-dependent transport system permease family. CysTW subfamily.</text>
</comment>
<evidence type="ECO:0000256" key="3">
    <source>
        <dbReference type="ARBA" id="ARBA00022448"/>
    </source>
</evidence>
<proteinExistence type="inferred from homology"/>
<dbReference type="InterPro" id="IPR011865">
    <property type="entry name" value="CysT_permease"/>
</dbReference>
<feature type="transmembrane region" description="Helical" evidence="9">
    <location>
        <begin position="24"/>
        <end position="52"/>
    </location>
</feature>
<comment type="subunit">
    <text evidence="2">The complex is composed of two ATP-binding proteins (CysA), two transmembrane proteins (CysT and CysW) and a solute-binding protein (CysP).</text>
</comment>
<evidence type="ECO:0000256" key="2">
    <source>
        <dbReference type="ARBA" id="ARBA00011779"/>
    </source>
</evidence>
<dbReference type="AlphaFoldDB" id="A0A1S1HHY8"/>
<evidence type="ECO:0000256" key="5">
    <source>
        <dbReference type="ARBA" id="ARBA00022989"/>
    </source>
</evidence>
<keyword evidence="7 9" id="KW-0472">Membrane</keyword>
<dbReference type="InterPro" id="IPR035906">
    <property type="entry name" value="MetI-like_sf"/>
</dbReference>
<dbReference type="CDD" id="cd06261">
    <property type="entry name" value="TM_PBP2"/>
    <property type="match status" value="1"/>
</dbReference>
<dbReference type="GO" id="GO:0015419">
    <property type="term" value="F:ABC-type sulfate transporter activity"/>
    <property type="evidence" value="ECO:0007669"/>
    <property type="project" value="UniProtKB-UniRule"/>
</dbReference>
<evidence type="ECO:0000256" key="9">
    <source>
        <dbReference type="RuleBase" id="RU366001"/>
    </source>
</evidence>
<dbReference type="NCBIfam" id="TIGR00969">
    <property type="entry name" value="3a0106s02"/>
    <property type="match status" value="1"/>
</dbReference>
<feature type="transmembrane region" description="Helical" evidence="9">
    <location>
        <begin position="72"/>
        <end position="101"/>
    </location>
</feature>
<dbReference type="EMBL" id="MIPT01000001">
    <property type="protein sequence ID" value="OHT21081.1"/>
    <property type="molecule type" value="Genomic_DNA"/>
</dbReference>
<feature type="domain" description="ABC transmembrane type-1" evidence="10">
    <location>
        <begin position="75"/>
        <end position="278"/>
    </location>
</feature>
<evidence type="ECO:0000256" key="4">
    <source>
        <dbReference type="ARBA" id="ARBA00022692"/>
    </source>
</evidence>
<dbReference type="Gene3D" id="1.10.3720.10">
    <property type="entry name" value="MetI-like"/>
    <property type="match status" value="1"/>
</dbReference>
<dbReference type="GO" id="GO:0005886">
    <property type="term" value="C:plasma membrane"/>
    <property type="evidence" value="ECO:0007669"/>
    <property type="project" value="UniProtKB-SubCell"/>
</dbReference>
<dbReference type="PROSITE" id="PS50928">
    <property type="entry name" value="ABC_TM1"/>
    <property type="match status" value="1"/>
</dbReference>
<accession>A0A1S1HHY8</accession>
<dbReference type="OrthoDB" id="9804629at2"/>
<keyword evidence="12" id="KW-1185">Reference proteome</keyword>
<dbReference type="PANTHER" id="PTHR30406">
    <property type="entry name" value="SULFATE TRANSPORT SYSTEM PERMEASE PROTEIN"/>
    <property type="match status" value="1"/>
</dbReference>
<organism evidence="11 12">
    <name type="scientific">Edaphosphingomonas haloaromaticamans</name>
    <dbReference type="NCBI Taxonomy" id="653954"/>
    <lineage>
        <taxon>Bacteria</taxon>
        <taxon>Pseudomonadati</taxon>
        <taxon>Pseudomonadota</taxon>
        <taxon>Alphaproteobacteria</taxon>
        <taxon>Sphingomonadales</taxon>
        <taxon>Rhizorhabdaceae</taxon>
        <taxon>Edaphosphingomonas</taxon>
    </lineage>
</organism>
<keyword evidence="5 9" id="KW-1133">Transmembrane helix</keyword>
<protein>
    <recommendedName>
        <fullName evidence="9">Sulfate transport system permease protein CysT</fullName>
    </recommendedName>
</protein>
<reference evidence="11 12" key="1">
    <citation type="submission" date="2016-09" db="EMBL/GenBank/DDBJ databases">
        <title>Metabolic pathway, cell adaptation mechanisms and a novel monoxygenase revealed through proteogenomic-transcription analysis of a Sphingomonas haloaromaticamans strain degrading the fungicide ortho-phenylphenol.</title>
        <authorList>
            <person name="Perruchon C."/>
            <person name="Papadopoulou E.S."/>
            <person name="Rousidou C."/>
            <person name="Vasileiadis S."/>
            <person name="Tanou G."/>
            <person name="Amoutzias G."/>
            <person name="Molassiotis A."/>
            <person name="Karpouzas D.G."/>
        </authorList>
    </citation>
    <scope>NUCLEOTIDE SEQUENCE [LARGE SCALE GENOMIC DNA]</scope>
    <source>
        <strain evidence="11 12">P3</strain>
    </source>
</reference>
<comment type="caution">
    <text evidence="11">The sequence shown here is derived from an EMBL/GenBank/DDBJ whole genome shotgun (WGS) entry which is preliminary data.</text>
</comment>
<gene>
    <name evidence="11" type="primary">cysT</name>
    <name evidence="11" type="ORF">BHE75_03086</name>
</gene>
<comment type="subcellular location">
    <subcellularLocation>
        <location evidence="1">Cell membrane</location>
        <topology evidence="1">Multi-pass membrane protein</topology>
    </subcellularLocation>
</comment>
<evidence type="ECO:0000259" key="10">
    <source>
        <dbReference type="PROSITE" id="PS50928"/>
    </source>
</evidence>
<feature type="transmembrane region" description="Helical" evidence="9">
    <location>
        <begin position="113"/>
        <end position="135"/>
    </location>
</feature>
<keyword evidence="3 9" id="KW-0813">Transport</keyword>
<evidence type="ECO:0000256" key="6">
    <source>
        <dbReference type="ARBA" id="ARBA00023032"/>
    </source>
</evidence>
<evidence type="ECO:0000256" key="1">
    <source>
        <dbReference type="ARBA" id="ARBA00004651"/>
    </source>
</evidence>
<keyword evidence="4 9" id="KW-0812">Transmembrane</keyword>
<feature type="transmembrane region" description="Helical" evidence="9">
    <location>
        <begin position="203"/>
        <end position="221"/>
    </location>
</feature>
<dbReference type="Proteomes" id="UP000179467">
    <property type="component" value="Unassembled WGS sequence"/>
</dbReference>
<evidence type="ECO:0000313" key="11">
    <source>
        <dbReference type="EMBL" id="OHT21081.1"/>
    </source>
</evidence>
<dbReference type="NCBIfam" id="TIGR02139">
    <property type="entry name" value="permease_CysT"/>
    <property type="match status" value="1"/>
</dbReference>
<dbReference type="FunFam" id="1.10.3720.10:FF:000004">
    <property type="entry name" value="Sulfate transport system permease protein CysT"/>
    <property type="match status" value="1"/>
</dbReference>
<feature type="transmembrane region" description="Helical" evidence="9">
    <location>
        <begin position="147"/>
        <end position="171"/>
    </location>
</feature>
<dbReference type="InterPro" id="IPR005667">
    <property type="entry name" value="Sulph_transpt2"/>
</dbReference>
<dbReference type="Pfam" id="PF00528">
    <property type="entry name" value="BPD_transp_1"/>
    <property type="match status" value="1"/>
</dbReference>
<evidence type="ECO:0000256" key="7">
    <source>
        <dbReference type="ARBA" id="ARBA00023136"/>
    </source>
</evidence>
<dbReference type="RefSeq" id="WP_070934359.1">
    <property type="nucleotide sequence ID" value="NZ_MIPT01000001.1"/>
</dbReference>
<dbReference type="InterPro" id="IPR000515">
    <property type="entry name" value="MetI-like"/>
</dbReference>
<comment type="function">
    <text evidence="8">Part of the ABC transporter complex CysAWTP (TC 3.A.1.6.1) involved in sulfate/thiosulfate import. Probably responsible for the translocation of the substrate across the membrane.</text>
</comment>
<comment type="caution">
    <text evidence="9">Lacks conserved residue(s) required for the propagation of feature annotation.</text>
</comment>
<evidence type="ECO:0000313" key="12">
    <source>
        <dbReference type="Proteomes" id="UP000179467"/>
    </source>
</evidence>
<dbReference type="SUPFAM" id="SSF161098">
    <property type="entry name" value="MetI-like"/>
    <property type="match status" value="1"/>
</dbReference>
<evidence type="ECO:0000256" key="8">
    <source>
        <dbReference type="ARBA" id="ARBA00025323"/>
    </source>
</evidence>
<keyword evidence="6 9" id="KW-0764">Sulfate transport</keyword>
<feature type="transmembrane region" description="Helical" evidence="9">
    <location>
        <begin position="260"/>
        <end position="281"/>
    </location>
</feature>
<comment type="function">
    <text evidence="9">Part of the ABC transporter complex (TC 3.A.1.6.1) involved in sulfate/thiosulfate import.</text>
</comment>
<sequence>MTSLAADGPRGRVRRRPLFRAPSIIPGFGLTFGLSLTWLCLIVLIPLSAVFIKTAGMGWQHFADVALSERAIAAYRLSFGASLGAAFINSVFGLLIAWMLVRYDFPGKRVVNALVDLPFALPTAVAGIAFTTLYTANGWIGRVLEPLGIQVAFTWVGVVITLIFIGLPFVVRSVEPVLADVSRDVEEAAASLGATRAQTFRRVILPAIFPALMTGFAMAFARGVGEYGSVIFIAGNMPYRTEIAPLLIITQLEQYDYQGATGIATVMLIASFSLLLVINLLQAWSRKRTVD</sequence>
<name>A0A1S1HHY8_9SPHN</name>
<dbReference type="PANTHER" id="PTHR30406:SF8">
    <property type="entry name" value="SULFATE TRANSPORT SYSTEM PERMEASE PROTEIN CYST"/>
    <property type="match status" value="1"/>
</dbReference>